<dbReference type="Proteomes" id="UP001150266">
    <property type="component" value="Unassembled WGS sequence"/>
</dbReference>
<keyword evidence="2" id="KW-1185">Reference proteome</keyword>
<evidence type="ECO:0000313" key="1">
    <source>
        <dbReference type="EMBL" id="KAJ4476773.1"/>
    </source>
</evidence>
<evidence type="ECO:0000313" key="2">
    <source>
        <dbReference type="Proteomes" id="UP001150266"/>
    </source>
</evidence>
<reference evidence="1" key="1">
    <citation type="submission" date="2022-08" db="EMBL/GenBank/DDBJ databases">
        <title>A Global Phylogenomic Analysis of the Shiitake Genus Lentinula.</title>
        <authorList>
            <consortium name="DOE Joint Genome Institute"/>
            <person name="Sierra-Patev S."/>
            <person name="Min B."/>
            <person name="Naranjo-Ortiz M."/>
            <person name="Looney B."/>
            <person name="Konkel Z."/>
            <person name="Slot J.C."/>
            <person name="Sakamoto Y."/>
            <person name="Steenwyk J.L."/>
            <person name="Rokas A."/>
            <person name="Carro J."/>
            <person name="Camarero S."/>
            <person name="Ferreira P."/>
            <person name="Molpeceres G."/>
            <person name="Ruiz-Duenas F.J."/>
            <person name="Serrano A."/>
            <person name="Henrissat B."/>
            <person name="Drula E."/>
            <person name="Hughes K.W."/>
            <person name="Mata J.L."/>
            <person name="Ishikawa N.K."/>
            <person name="Vargas-Isla R."/>
            <person name="Ushijima S."/>
            <person name="Smith C.A."/>
            <person name="Ahrendt S."/>
            <person name="Andreopoulos W."/>
            <person name="He G."/>
            <person name="Labutti K."/>
            <person name="Lipzen A."/>
            <person name="Ng V."/>
            <person name="Riley R."/>
            <person name="Sandor L."/>
            <person name="Barry K."/>
            <person name="Martinez A.T."/>
            <person name="Xiao Y."/>
            <person name="Gibbons J.G."/>
            <person name="Terashima K."/>
            <person name="Grigoriev I.V."/>
            <person name="Hibbett D.S."/>
        </authorList>
    </citation>
    <scope>NUCLEOTIDE SEQUENCE</scope>
    <source>
        <strain evidence="1">JLM2183</strain>
    </source>
</reference>
<accession>A0A9W9DLZ8</accession>
<organism evidence="1 2">
    <name type="scientific">Lentinula aciculospora</name>
    <dbReference type="NCBI Taxonomy" id="153920"/>
    <lineage>
        <taxon>Eukaryota</taxon>
        <taxon>Fungi</taxon>
        <taxon>Dikarya</taxon>
        <taxon>Basidiomycota</taxon>
        <taxon>Agaricomycotina</taxon>
        <taxon>Agaricomycetes</taxon>
        <taxon>Agaricomycetidae</taxon>
        <taxon>Agaricales</taxon>
        <taxon>Marasmiineae</taxon>
        <taxon>Omphalotaceae</taxon>
        <taxon>Lentinula</taxon>
    </lineage>
</organism>
<gene>
    <name evidence="1" type="ORF">J3R30DRAFT_348018</name>
</gene>
<protein>
    <submittedName>
        <fullName evidence="1">Uncharacterized protein</fullName>
    </submittedName>
</protein>
<dbReference type="EMBL" id="JAOTPV010000011">
    <property type="protein sequence ID" value="KAJ4476773.1"/>
    <property type="molecule type" value="Genomic_DNA"/>
</dbReference>
<name>A0A9W9DLZ8_9AGAR</name>
<proteinExistence type="predicted"/>
<sequence>MHPLVSRHPFITHRFTTIPPSSICPYQGRYLFRFNKHHFLGRIWPCRVRSYLNFPLTGRCCVHPPWYQSKDVCYIAVSIVQVSSSASSIAFPWAFSLHNTILSLSSYIFTVYFIVPLNSLSKVLLICILLPLPVPFHLHISSCGNNRQWSFVHLMRFGAF</sequence>
<dbReference type="AlphaFoldDB" id="A0A9W9DLZ8"/>
<comment type="caution">
    <text evidence="1">The sequence shown here is derived from an EMBL/GenBank/DDBJ whole genome shotgun (WGS) entry which is preliminary data.</text>
</comment>